<dbReference type="PANTHER" id="PTHR42091">
    <property type="entry name" value="CONSERVED GLYCINE-RICH PROTEIN (AFU_ORTHOLOGUE AFUA_7G02440)"/>
    <property type="match status" value="1"/>
</dbReference>
<evidence type="ECO:0000256" key="2">
    <source>
        <dbReference type="SAM" id="SignalP"/>
    </source>
</evidence>
<dbReference type="EMBL" id="ML735297">
    <property type="protein sequence ID" value="KAE8387186.1"/>
    <property type="molecule type" value="Genomic_DNA"/>
</dbReference>
<evidence type="ECO:0000256" key="1">
    <source>
        <dbReference type="SAM" id="MobiDB-lite"/>
    </source>
</evidence>
<feature type="signal peptide" evidence="2">
    <location>
        <begin position="1"/>
        <end position="18"/>
    </location>
</feature>
<sequence length="255" mass="26524">MKFASITTLLLLPIAAISHPTTQADLAVYDVVFAPRSSKTPDLDKRRGGGGGGGRGDSGGGSAARGGQGGSSSRTGSSSNSGGSSHSGSGPQPSYGRGTYYAGGAQTPYTSGALSPLGIAPIILPVTALAFFGGIWLHDAYAYPYSYHYHYVDQSTHRNTSMPVVCLCERYAECGCDENANATYYESLFNGTQPANSSVVEVVKVNGTETIYINGTLPNGTTVADQSSFSDATQIVIQTSAYWLMAIVVGTVWSM</sequence>
<dbReference type="OrthoDB" id="5425547at2759"/>
<organism evidence="4">
    <name type="scientific">Petromyces alliaceus</name>
    <name type="common">Aspergillus alliaceus</name>
    <dbReference type="NCBI Taxonomy" id="209559"/>
    <lineage>
        <taxon>Eukaryota</taxon>
        <taxon>Fungi</taxon>
        <taxon>Dikarya</taxon>
        <taxon>Ascomycota</taxon>
        <taxon>Pezizomycotina</taxon>
        <taxon>Eurotiomycetes</taxon>
        <taxon>Eurotiomycetidae</taxon>
        <taxon>Eurotiales</taxon>
        <taxon>Aspergillaceae</taxon>
        <taxon>Aspergillus</taxon>
        <taxon>Aspergillus subgen. Circumdati</taxon>
    </lineage>
</organism>
<dbReference type="Pfam" id="PF24866">
    <property type="entry name" value="DUF7732"/>
    <property type="match status" value="1"/>
</dbReference>
<name>A0A5N7BZD1_PETAA</name>
<feature type="domain" description="DUF7732" evidence="3">
    <location>
        <begin position="100"/>
        <end position="221"/>
    </location>
</feature>
<keyword evidence="2" id="KW-0732">Signal</keyword>
<accession>A0A5N7BZD1</accession>
<dbReference type="Proteomes" id="UP000326877">
    <property type="component" value="Unassembled WGS sequence"/>
</dbReference>
<reference evidence="4" key="1">
    <citation type="submission" date="2019-04" db="EMBL/GenBank/DDBJ databases">
        <title>Friends and foes A comparative genomics studyof 23 Aspergillus species from section Flavi.</title>
        <authorList>
            <consortium name="DOE Joint Genome Institute"/>
            <person name="Kjaerbolling I."/>
            <person name="Vesth T."/>
            <person name="Frisvad J.C."/>
            <person name="Nybo J.L."/>
            <person name="Theobald S."/>
            <person name="Kildgaard S."/>
            <person name="Isbrandt T."/>
            <person name="Kuo A."/>
            <person name="Sato A."/>
            <person name="Lyhne E.K."/>
            <person name="Kogle M.E."/>
            <person name="Wiebenga A."/>
            <person name="Kun R.S."/>
            <person name="Lubbers R.J."/>
            <person name="Makela M.R."/>
            <person name="Barry K."/>
            <person name="Chovatia M."/>
            <person name="Clum A."/>
            <person name="Daum C."/>
            <person name="Haridas S."/>
            <person name="He G."/>
            <person name="LaButti K."/>
            <person name="Lipzen A."/>
            <person name="Mondo S."/>
            <person name="Riley R."/>
            <person name="Salamov A."/>
            <person name="Simmons B.A."/>
            <person name="Magnuson J.K."/>
            <person name="Henrissat B."/>
            <person name="Mortensen U.H."/>
            <person name="Larsen T.O."/>
            <person name="Devries R.P."/>
            <person name="Grigoriev I.V."/>
            <person name="Machida M."/>
            <person name="Baker S.E."/>
            <person name="Andersen M.R."/>
        </authorList>
    </citation>
    <scope>NUCLEOTIDE SEQUENCE [LARGE SCALE GENOMIC DNA]</scope>
    <source>
        <strain evidence="4">IBT 14317</strain>
    </source>
</reference>
<dbReference type="PANTHER" id="PTHR42091:SF1">
    <property type="entry name" value="CONSERVED GLYCINE-RICH PROTEIN (AFU_ORTHOLOGUE AFUA_7G02440)"/>
    <property type="match status" value="1"/>
</dbReference>
<evidence type="ECO:0000313" key="4">
    <source>
        <dbReference type="EMBL" id="KAE8387186.1"/>
    </source>
</evidence>
<gene>
    <name evidence="4" type="ORF">BDV23DRAFT_161652</name>
</gene>
<feature type="compositionally biased region" description="Low complexity" evidence="1">
    <location>
        <begin position="71"/>
        <end position="90"/>
    </location>
</feature>
<evidence type="ECO:0000259" key="3">
    <source>
        <dbReference type="Pfam" id="PF24866"/>
    </source>
</evidence>
<feature type="compositionally biased region" description="Gly residues" evidence="1">
    <location>
        <begin position="49"/>
        <end position="70"/>
    </location>
</feature>
<dbReference type="InterPro" id="IPR056634">
    <property type="entry name" value="DUF7732"/>
</dbReference>
<feature type="region of interest" description="Disordered" evidence="1">
    <location>
        <begin position="37"/>
        <end position="99"/>
    </location>
</feature>
<protein>
    <recommendedName>
        <fullName evidence="3">DUF7732 domain-containing protein</fullName>
    </recommendedName>
</protein>
<feature type="chain" id="PRO_5024996599" description="DUF7732 domain-containing protein" evidence="2">
    <location>
        <begin position="19"/>
        <end position="255"/>
    </location>
</feature>
<proteinExistence type="predicted"/>
<dbReference type="AlphaFoldDB" id="A0A5N7BZD1"/>